<name>F8UMA8_PENMO</name>
<dbReference type="AlphaFoldDB" id="F8UMA8"/>
<proteinExistence type="evidence at transcript level"/>
<sequence length="56" mass="6674">FFHLARKYHVFGTYNSGKKVCIGADKPLYSDIQCCLLCHMYRETHKCLLKFQYILK</sequence>
<organism evidence="1">
    <name type="scientific">Penaeus monodon</name>
    <name type="common">Giant tiger prawn</name>
    <dbReference type="NCBI Taxonomy" id="6687"/>
    <lineage>
        <taxon>Eukaryota</taxon>
        <taxon>Metazoa</taxon>
        <taxon>Ecdysozoa</taxon>
        <taxon>Arthropoda</taxon>
        <taxon>Crustacea</taxon>
        <taxon>Multicrustacea</taxon>
        <taxon>Malacostraca</taxon>
        <taxon>Eumalacostraca</taxon>
        <taxon>Eucarida</taxon>
        <taxon>Decapoda</taxon>
        <taxon>Dendrobranchiata</taxon>
        <taxon>Penaeoidea</taxon>
        <taxon>Penaeidae</taxon>
        <taxon>Penaeus</taxon>
    </lineage>
</organism>
<feature type="non-terminal residue" evidence="1">
    <location>
        <position position="1"/>
    </location>
</feature>
<gene>
    <name evidence="1" type="primary">U1113</name>
</gene>
<accession>F8UMA8</accession>
<evidence type="ECO:0000313" key="1">
    <source>
        <dbReference type="EMBL" id="AEI25987.1"/>
    </source>
</evidence>
<protein>
    <submittedName>
        <fullName evidence="1">Uncharacterized protein U1113</fullName>
    </submittedName>
</protein>
<dbReference type="EMBL" id="JF828312">
    <property type="protein sequence ID" value="AEI25987.1"/>
    <property type="molecule type" value="mRNA"/>
</dbReference>
<reference evidence="1" key="1">
    <citation type="journal article" date="2011" name="Mar. Genomics">
        <title>Potential roles of transglutaminase and thioredoxin in the release of gonad-stimulating factor in Penaeus monodon: Implication from differential expression in the brain during ovarian maturation cycle.</title>
        <authorList>
            <person name="Sathapondecha P."/>
            <person name="Treerattrakool S."/>
            <person name="Panyim S."/>
            <person name="Udomkit A."/>
        </authorList>
    </citation>
    <scope>NUCLEOTIDE SEQUENCE</scope>
</reference>